<sequence>MDSEIKLNLLQEFPPPSFEEWLQVVQAGLKGADFDKVLKTKTTEGITLQPIYRQEDIEGIPFLGSQPGSSPFVRGNNPLRFLTEGWLIAQNHTETDLKILNQKLLKELNQGLTAVNITLSNKSSTEGVKIQNLADWETLLEGINLQAAPLFMQLGIEDTEILITFVQYAVKQNIELKSLEAGIGLDYIGELAEKGYLPCTLADAEQKLAEIVKWNVEKMPRNRIISIDTSIYEEAGASSVQELAFALATAIYYLRQLLNSGLTIEQVAPLLQVKLALGSNFFIEIAKVRALRLLWAEMIKSFGGEEDKQKVWVHGKTAKFNKTIYDIYVNVLRTTTESFAGVIGGVDSLEIGCFNELIAQPDEFSTRLARNQQIILKEEAHFDKVIDPAGGCYYIEWLTNELAKSAWQLMQEIEGKGGMLEYVTKGELHQEVETIVRERIEAVNKRKNIFVGINMYANPEEKLPTLQRDDKPVSKEDKAFILKDGALPKHRAVEEIECLRRQIEASQSNKKIFLLNLGTLADYKARADFALNFFPVGGLEVIYPNGFNTVEEAVTAAEKSGASVFCICSTDENYVSIVPEICTKMKGKILILAGYPADKIEEYKQAGINCFIHLKADVVSTLRDLAKQMEVLK</sequence>
<dbReference type="SUPFAM" id="SSF51703">
    <property type="entry name" value="Cobalamin (vitamin B12)-dependent enzymes"/>
    <property type="match status" value="1"/>
</dbReference>
<evidence type="ECO:0000256" key="3">
    <source>
        <dbReference type="ARBA" id="ARBA00022628"/>
    </source>
</evidence>
<dbReference type="RefSeq" id="WP_015424544.1">
    <property type="nucleotide sequence ID" value="NC_020449.1"/>
</dbReference>
<dbReference type="PANTHER" id="PTHR48101">
    <property type="entry name" value="METHYLMALONYL-COA MUTASE, MITOCHONDRIAL-RELATED"/>
    <property type="match status" value="1"/>
</dbReference>
<keyword evidence="5" id="KW-0170">Cobalt</keyword>
<protein>
    <submittedName>
        <fullName evidence="7">Methylmalonyl-CoA mutase small subunit (MCM-beta)</fullName>
        <ecNumber evidence="7">5.4.99.2</ecNumber>
    </submittedName>
</protein>
<evidence type="ECO:0000256" key="1">
    <source>
        <dbReference type="ARBA" id="ARBA00001922"/>
    </source>
</evidence>
<dbReference type="InterPro" id="IPR036724">
    <property type="entry name" value="Cobalamin-bd_sf"/>
</dbReference>
<keyword evidence="3" id="KW-0846">Cobalamin</keyword>
<dbReference type="Proteomes" id="UP000002019">
    <property type="component" value="Chromosome"/>
</dbReference>
<dbReference type="eggNOG" id="COG1884">
    <property type="taxonomic scope" value="Bacteria"/>
</dbReference>
<dbReference type="CDD" id="cd03677">
    <property type="entry name" value="MM_CoA_mutase_beta"/>
    <property type="match status" value="1"/>
</dbReference>
<dbReference type="Gene3D" id="3.20.20.240">
    <property type="entry name" value="Methylmalonyl-CoA mutase"/>
    <property type="match status" value="1"/>
</dbReference>
<evidence type="ECO:0000313" key="8">
    <source>
        <dbReference type="Proteomes" id="UP000002019"/>
    </source>
</evidence>
<keyword evidence="8" id="KW-1185">Reference proteome</keyword>
<evidence type="ECO:0000256" key="5">
    <source>
        <dbReference type="ARBA" id="ARBA00023285"/>
    </source>
</evidence>
<reference evidence="7 8" key="1">
    <citation type="journal article" date="2008" name="J. Bacteriol.">
        <title>'Candidatus Cloacamonas acidaminovorans': genome sequence reconstruction provides a first glimpse of a new bacterial division.</title>
        <authorList>
            <person name="Pelletier E."/>
            <person name="Kreimeyer A."/>
            <person name="Bocs S."/>
            <person name="Rouy Z."/>
            <person name="Gyapay G."/>
            <person name="Chouari R."/>
            <person name="Riviere D."/>
            <person name="Ganesan A."/>
            <person name="Daegelen P."/>
            <person name="Sghir A."/>
            <person name="Cohen G.N."/>
            <person name="Medigue C."/>
            <person name="Weissenbach J."/>
            <person name="Le Paslier D."/>
        </authorList>
    </citation>
    <scope>NUCLEOTIDE SEQUENCE [LARGE SCALE GENOMIC DNA]</scope>
    <source>
        <strain evidence="8">Evry</strain>
    </source>
</reference>
<dbReference type="Gene3D" id="3.40.50.280">
    <property type="entry name" value="Cobalamin-binding domain"/>
    <property type="match status" value="1"/>
</dbReference>
<dbReference type="KEGG" id="caci:CLOAM0803"/>
<comment type="similarity">
    <text evidence="2">Belongs to the methylmalonyl-CoA mutase family.</text>
</comment>
<comment type="cofactor">
    <cofactor evidence="1">
        <name>adenosylcob(III)alamin</name>
        <dbReference type="ChEBI" id="CHEBI:18408"/>
    </cofactor>
</comment>
<proteinExistence type="inferred from homology"/>
<dbReference type="Pfam" id="PF01642">
    <property type="entry name" value="MM_CoA_mutase"/>
    <property type="match status" value="1"/>
</dbReference>
<dbReference type="EMBL" id="CU466930">
    <property type="protein sequence ID" value="CAO80685.1"/>
    <property type="molecule type" value="Genomic_DNA"/>
</dbReference>
<dbReference type="InterPro" id="IPR006099">
    <property type="entry name" value="MeMalonylCoA_mutase_a/b_cat"/>
</dbReference>
<dbReference type="eggNOG" id="COG2185">
    <property type="taxonomic scope" value="Bacteria"/>
</dbReference>
<dbReference type="GO" id="GO:0046872">
    <property type="term" value="F:metal ion binding"/>
    <property type="evidence" value="ECO:0007669"/>
    <property type="project" value="InterPro"/>
</dbReference>
<organism evidence="7 8">
    <name type="scientific">Cloacimonas acidaminovorans (strain Evry)</name>
    <dbReference type="NCBI Taxonomy" id="459349"/>
    <lineage>
        <taxon>Bacteria</taxon>
        <taxon>Pseudomonadati</taxon>
        <taxon>Candidatus Cloacimonadota</taxon>
        <taxon>Candidatus Cloacimonadia</taxon>
        <taxon>Candidatus Cloacimonadales</taxon>
        <taxon>Candidatus Cloacimonadaceae</taxon>
        <taxon>Candidatus Cloacimonas</taxon>
    </lineage>
</organism>
<dbReference type="AlphaFoldDB" id="B0VH70"/>
<name>B0VH70_CLOAI</name>
<evidence type="ECO:0000256" key="2">
    <source>
        <dbReference type="ARBA" id="ARBA00008465"/>
    </source>
</evidence>
<dbReference type="OrthoDB" id="9762378at2"/>
<dbReference type="GO" id="GO:0004494">
    <property type="term" value="F:methylmalonyl-CoA mutase activity"/>
    <property type="evidence" value="ECO:0007669"/>
    <property type="project" value="UniProtKB-EC"/>
</dbReference>
<dbReference type="PANTHER" id="PTHR48101:SF1">
    <property type="entry name" value="METHYLMALONYL-COA MUTASE, LARGE SUBUNIT"/>
    <property type="match status" value="1"/>
</dbReference>
<gene>
    <name evidence="7" type="primary">mutA</name>
    <name evidence="7" type="ordered locus">CLOAM0803</name>
</gene>
<evidence type="ECO:0000256" key="4">
    <source>
        <dbReference type="ARBA" id="ARBA00023235"/>
    </source>
</evidence>
<dbReference type="SUPFAM" id="SSF52242">
    <property type="entry name" value="Cobalamin (vitamin B12)-binding domain"/>
    <property type="match status" value="1"/>
</dbReference>
<keyword evidence="4 7" id="KW-0413">Isomerase</keyword>
<evidence type="ECO:0000313" key="7">
    <source>
        <dbReference type="EMBL" id="CAO80685.1"/>
    </source>
</evidence>
<accession>B0VH70</accession>
<dbReference type="GO" id="GO:0031419">
    <property type="term" value="F:cobalamin binding"/>
    <property type="evidence" value="ECO:0007669"/>
    <property type="project" value="UniProtKB-KW"/>
</dbReference>
<evidence type="ECO:0000259" key="6">
    <source>
        <dbReference type="Pfam" id="PF01642"/>
    </source>
</evidence>
<dbReference type="HOGENOM" id="CLU_009523_6_0_0"/>
<dbReference type="EC" id="5.4.99.2" evidence="7"/>
<feature type="domain" description="Methylmalonyl-CoA mutase alpha/beta chain catalytic" evidence="6">
    <location>
        <begin position="41"/>
        <end position="479"/>
    </location>
</feature>
<dbReference type="InterPro" id="IPR016176">
    <property type="entry name" value="Cbl-dep_enz_cat"/>
</dbReference>
<dbReference type="STRING" id="459349.CLOAM0803"/>